<dbReference type="InterPro" id="IPR032508">
    <property type="entry name" value="FecR_C"/>
</dbReference>
<dbReference type="Gene3D" id="3.55.50.30">
    <property type="match status" value="1"/>
</dbReference>
<evidence type="ECO:0000313" key="4">
    <source>
        <dbReference type="EMBL" id="MBC5622826.1"/>
    </source>
</evidence>
<dbReference type="Pfam" id="PF04773">
    <property type="entry name" value="FecR"/>
    <property type="match status" value="1"/>
</dbReference>
<keyword evidence="1" id="KW-1133">Transmembrane helix</keyword>
<accession>A0ABR7D4I0</accession>
<organism evidence="4 5">
    <name type="scientific">Butyricimonas hominis</name>
    <dbReference type="NCBI Taxonomy" id="2763032"/>
    <lineage>
        <taxon>Bacteria</taxon>
        <taxon>Pseudomonadati</taxon>
        <taxon>Bacteroidota</taxon>
        <taxon>Bacteroidia</taxon>
        <taxon>Bacteroidales</taxon>
        <taxon>Odoribacteraceae</taxon>
        <taxon>Butyricimonas</taxon>
    </lineage>
</organism>
<keyword evidence="1" id="KW-0472">Membrane</keyword>
<evidence type="ECO:0000313" key="5">
    <source>
        <dbReference type="Proteomes" id="UP000646484"/>
    </source>
</evidence>
<proteinExistence type="predicted"/>
<feature type="domain" description="FecR protein" evidence="2">
    <location>
        <begin position="180"/>
        <end position="275"/>
    </location>
</feature>
<dbReference type="PANTHER" id="PTHR30273:SF2">
    <property type="entry name" value="PROTEIN FECR"/>
    <property type="match status" value="1"/>
</dbReference>
<dbReference type="Proteomes" id="UP000646484">
    <property type="component" value="Unassembled WGS sequence"/>
</dbReference>
<dbReference type="InterPro" id="IPR006860">
    <property type="entry name" value="FecR"/>
</dbReference>
<dbReference type="Gene3D" id="2.60.120.1440">
    <property type="match status" value="1"/>
</dbReference>
<protein>
    <submittedName>
        <fullName evidence="4">DUF4974 domain-containing protein</fullName>
    </submittedName>
</protein>
<gene>
    <name evidence="4" type="ORF">H8S64_17180</name>
</gene>
<name>A0ABR7D4I0_9BACT</name>
<feature type="transmembrane region" description="Helical" evidence="1">
    <location>
        <begin position="86"/>
        <end position="106"/>
    </location>
</feature>
<evidence type="ECO:0000259" key="3">
    <source>
        <dbReference type="Pfam" id="PF16344"/>
    </source>
</evidence>
<evidence type="ECO:0000256" key="1">
    <source>
        <dbReference type="SAM" id="Phobius"/>
    </source>
</evidence>
<reference evidence="4 5" key="1">
    <citation type="submission" date="2020-08" db="EMBL/GenBank/DDBJ databases">
        <title>Genome public.</title>
        <authorList>
            <person name="Liu C."/>
            <person name="Sun Q."/>
        </authorList>
    </citation>
    <scope>NUCLEOTIDE SEQUENCE [LARGE SCALE GENOMIC DNA]</scope>
    <source>
        <strain evidence="4 5">NSJ-56</strain>
    </source>
</reference>
<dbReference type="PANTHER" id="PTHR30273">
    <property type="entry name" value="PERIPLASMIC SIGNAL SENSOR AND SIGMA FACTOR ACTIVATOR FECR-RELATED"/>
    <property type="match status" value="1"/>
</dbReference>
<dbReference type="Pfam" id="PF16344">
    <property type="entry name" value="FecR_C"/>
    <property type="match status" value="1"/>
</dbReference>
<dbReference type="InterPro" id="IPR012373">
    <property type="entry name" value="Ferrdict_sens_TM"/>
</dbReference>
<keyword evidence="5" id="KW-1185">Reference proteome</keyword>
<dbReference type="RefSeq" id="WP_186977669.1">
    <property type="nucleotide sequence ID" value="NZ_JACOOH010000008.1"/>
</dbReference>
<keyword evidence="1" id="KW-0812">Transmembrane</keyword>
<comment type="caution">
    <text evidence="4">The sequence shown here is derived from an EMBL/GenBank/DDBJ whole genome shotgun (WGS) entry which is preliminary data.</text>
</comment>
<dbReference type="EMBL" id="JACOOH010000008">
    <property type="protein sequence ID" value="MBC5622826.1"/>
    <property type="molecule type" value="Genomic_DNA"/>
</dbReference>
<sequence>MDDKYFDIAELVSKYLVNDLTDSERERLMEWVKLSEKNGAWFRSVTEEEFVRLKRQELKAVDINQGWFSLLGKKQQERKRVLRMCLLKYAGIFILPVLALTMYFFMHEEQSTVPTSVAQEILPGVRKAILQMADGSSVLLHARQVDTFKEKDGTLIDLNGESIVYESNDTSGVQVAIYNTLTVPRGGEYVLTLSDGTAVHLNADSKLRFPVKFVGDKRVVKLEGEGYFHVVRNENSPFIVEVSGMEVTVLGTEFNVFGYDESGEVRTTLINGSVKISSEKNERVCVLSPGEQAVFNKENGQIEVSEVDVSYAIAWKDGLIRFRDRPLKEIMGFISRWYDVEVVYKDEDVKDYLFGCNFDRHATVLPLLELFQSTGTVHFEIVGKKIIVSK</sequence>
<feature type="domain" description="Protein FecR C-terminal" evidence="3">
    <location>
        <begin position="320"/>
        <end position="388"/>
    </location>
</feature>
<evidence type="ECO:0000259" key="2">
    <source>
        <dbReference type="Pfam" id="PF04773"/>
    </source>
</evidence>